<protein>
    <submittedName>
        <fullName evidence="1">Uncharacterized protein</fullName>
    </submittedName>
</protein>
<evidence type="ECO:0000313" key="1">
    <source>
        <dbReference type="EMBL" id="ESP90392.1"/>
    </source>
</evidence>
<gene>
    <name evidence="1" type="ORF">PL2TA16_01495</name>
</gene>
<comment type="caution">
    <text evidence="1">The sequence shown here is derived from an EMBL/GenBank/DDBJ whole genome shotgun (WGS) entry which is preliminary data.</text>
</comment>
<reference evidence="1 2" key="1">
    <citation type="submission" date="2013-07" db="EMBL/GenBank/DDBJ databases">
        <title>Draft genome sequence of Pseudoalteromonas luteoviolacea 2ta16.</title>
        <authorList>
            <person name="Allen E.E."/>
            <person name="Azam F."/>
            <person name="Podell S."/>
        </authorList>
    </citation>
    <scope>NUCLEOTIDE SEQUENCE [LARGE SCALE GENOMIC DNA]</scope>
    <source>
        <strain evidence="1 2">2ta16</strain>
    </source>
</reference>
<dbReference type="AlphaFoldDB" id="V4J4W5"/>
<proteinExistence type="predicted"/>
<accession>V4J4W5</accession>
<evidence type="ECO:0000313" key="2">
    <source>
        <dbReference type="Proteomes" id="UP000017820"/>
    </source>
</evidence>
<name>V4J4W5_PSEL2</name>
<dbReference type="EMBL" id="AUSV01000134">
    <property type="protein sequence ID" value="ESP90392.1"/>
    <property type="molecule type" value="Genomic_DNA"/>
</dbReference>
<sequence>MVSVLDGVLTQTPELDGKAEELIIQISSCIQ</sequence>
<organism evidence="1 2">
    <name type="scientific">Pseudoalteromonas luteoviolacea (strain 2ta16)</name>
    <dbReference type="NCBI Taxonomy" id="1353533"/>
    <lineage>
        <taxon>Bacteria</taxon>
        <taxon>Pseudomonadati</taxon>
        <taxon>Pseudomonadota</taxon>
        <taxon>Gammaproteobacteria</taxon>
        <taxon>Alteromonadales</taxon>
        <taxon>Pseudoalteromonadaceae</taxon>
        <taxon>Pseudoalteromonas</taxon>
    </lineage>
</organism>
<dbReference type="Proteomes" id="UP000017820">
    <property type="component" value="Unassembled WGS sequence"/>
</dbReference>